<accession>A0A239U480</accession>
<dbReference type="EMBL" id="LT906446">
    <property type="protein sequence ID" value="SNV03773.1"/>
    <property type="molecule type" value="Genomic_DNA"/>
</dbReference>
<proteinExistence type="predicted"/>
<dbReference type="GeneID" id="78507852"/>
<dbReference type="Proteomes" id="UP000215383">
    <property type="component" value="Chromosome 1"/>
</dbReference>
<dbReference type="SUPFAM" id="SSF52091">
    <property type="entry name" value="SpoIIaa-like"/>
    <property type="match status" value="1"/>
</dbReference>
<evidence type="ECO:0000313" key="2">
    <source>
        <dbReference type="EMBL" id="SNV03773.1"/>
    </source>
</evidence>
<reference evidence="2 3" key="1">
    <citation type="submission" date="2017-06" db="EMBL/GenBank/DDBJ databases">
        <authorList>
            <consortium name="Pathogen Informatics"/>
        </authorList>
    </citation>
    <scope>NUCLEOTIDE SEQUENCE [LARGE SCALE GENOMIC DNA]</scope>
    <source>
        <strain evidence="2 3">NCTC10570</strain>
    </source>
</reference>
<dbReference type="CDD" id="cd07043">
    <property type="entry name" value="STAS_anti-anti-sigma_factors"/>
    <property type="match status" value="1"/>
</dbReference>
<dbReference type="InterPro" id="IPR036513">
    <property type="entry name" value="STAS_dom_sf"/>
</dbReference>
<dbReference type="Gene3D" id="3.30.750.24">
    <property type="entry name" value="STAS domain"/>
    <property type="match status" value="1"/>
</dbReference>
<keyword evidence="3" id="KW-1185">Reference proteome</keyword>
<dbReference type="PANTHER" id="PTHR33495">
    <property type="entry name" value="ANTI-SIGMA FACTOR ANTAGONIST TM_1081-RELATED-RELATED"/>
    <property type="match status" value="1"/>
</dbReference>
<organism evidence="2 3">
    <name type="scientific">Megamonas hypermegale</name>
    <dbReference type="NCBI Taxonomy" id="158847"/>
    <lineage>
        <taxon>Bacteria</taxon>
        <taxon>Bacillati</taxon>
        <taxon>Bacillota</taxon>
        <taxon>Negativicutes</taxon>
        <taxon>Selenomonadales</taxon>
        <taxon>Selenomonadaceae</taxon>
        <taxon>Megamonas</taxon>
    </lineage>
</organism>
<dbReference type="OrthoDB" id="9794628at2"/>
<sequence length="113" mass="12667">MEIRITKNDNLNVISLNGKLDVFGSEQAKKEILDKMTTQENIIIDMSHCNYISNYGLYLLSVIADKAKLLNINAIFVSITDKISEIFYLTGFTDTITLAPTVEDAIKEYALVS</sequence>
<dbReference type="InterPro" id="IPR002645">
    <property type="entry name" value="STAS_dom"/>
</dbReference>
<name>A0A239U480_9FIRM</name>
<dbReference type="PROSITE" id="PS50801">
    <property type="entry name" value="STAS"/>
    <property type="match status" value="1"/>
</dbReference>
<dbReference type="Pfam" id="PF01740">
    <property type="entry name" value="STAS"/>
    <property type="match status" value="1"/>
</dbReference>
<gene>
    <name evidence="2" type="ORF">SAMEA4364220_01864</name>
</gene>
<dbReference type="eggNOG" id="COG1366">
    <property type="taxonomic scope" value="Bacteria"/>
</dbReference>
<evidence type="ECO:0000313" key="3">
    <source>
        <dbReference type="Proteomes" id="UP000215383"/>
    </source>
</evidence>
<feature type="domain" description="STAS" evidence="1">
    <location>
        <begin position="1"/>
        <end position="109"/>
    </location>
</feature>
<dbReference type="GO" id="GO:0043856">
    <property type="term" value="F:anti-sigma factor antagonist activity"/>
    <property type="evidence" value="ECO:0007669"/>
    <property type="project" value="TreeGrafter"/>
</dbReference>
<dbReference type="AlphaFoldDB" id="A0A239U480"/>
<dbReference type="RefSeq" id="WP_027889022.1">
    <property type="nucleotide sequence ID" value="NZ_CALXYH010000014.1"/>
</dbReference>
<evidence type="ECO:0000259" key="1">
    <source>
        <dbReference type="PROSITE" id="PS50801"/>
    </source>
</evidence>
<protein>
    <submittedName>
        <fullName evidence="2">Putative anti-sigma factor antagonist TM_1442</fullName>
    </submittedName>
</protein>